<dbReference type="Proteomes" id="UP000275408">
    <property type="component" value="Unassembled WGS sequence"/>
</dbReference>
<keyword evidence="1" id="KW-0812">Transmembrane</keyword>
<protein>
    <submittedName>
        <fullName evidence="2">Uncharacterized protein</fullName>
    </submittedName>
</protein>
<comment type="caution">
    <text evidence="2">The sequence shown here is derived from an EMBL/GenBank/DDBJ whole genome shotgun (WGS) entry which is preliminary data.</text>
</comment>
<proteinExistence type="predicted"/>
<dbReference type="AlphaFoldDB" id="A0A3M6UG63"/>
<feature type="transmembrane region" description="Helical" evidence="1">
    <location>
        <begin position="112"/>
        <end position="132"/>
    </location>
</feature>
<sequence length="306" mass="34226">MPVLRIIYPEASFRKVPEDANLKTLFDRREELCVSLFSQTKESDGQYKLADLPPAHNKASQYNLRNKRMSVMPGLSQHGVSSSSSGVMGDHHFHFQVTKQRVRPGTSLRVDLQYVVFVYCCLSVALLLPCGGAQAASSPLAGQTWKRSTSLRILVSVILLLGRIPTVLKIAVTLFPMVSGVKAKPLSLTNKWSFILVGELRPDVFHKDGHPPVQRLVRDNFCRTLVVRCLVLDYKQRPRLGQNAAQAHSPRAWVLTRLEEGMLSTESLNSLRNPFLKYSRPPCLTSRFSNPSLPASKSRKTSYPSV</sequence>
<reference evidence="2 3" key="1">
    <citation type="journal article" date="2018" name="Sci. Rep.">
        <title>Comparative analysis of the Pocillopora damicornis genome highlights role of immune system in coral evolution.</title>
        <authorList>
            <person name="Cunning R."/>
            <person name="Bay R.A."/>
            <person name="Gillette P."/>
            <person name="Baker A.C."/>
            <person name="Traylor-Knowles N."/>
        </authorList>
    </citation>
    <scope>NUCLEOTIDE SEQUENCE [LARGE SCALE GENOMIC DNA]</scope>
    <source>
        <strain evidence="2">RSMAS</strain>
        <tissue evidence="2">Whole animal</tissue>
    </source>
</reference>
<evidence type="ECO:0000256" key="1">
    <source>
        <dbReference type="SAM" id="Phobius"/>
    </source>
</evidence>
<keyword evidence="1" id="KW-0472">Membrane</keyword>
<name>A0A3M6UG63_POCDA</name>
<keyword evidence="1" id="KW-1133">Transmembrane helix</keyword>
<organism evidence="2 3">
    <name type="scientific">Pocillopora damicornis</name>
    <name type="common">Cauliflower coral</name>
    <name type="synonym">Millepora damicornis</name>
    <dbReference type="NCBI Taxonomy" id="46731"/>
    <lineage>
        <taxon>Eukaryota</taxon>
        <taxon>Metazoa</taxon>
        <taxon>Cnidaria</taxon>
        <taxon>Anthozoa</taxon>
        <taxon>Hexacorallia</taxon>
        <taxon>Scleractinia</taxon>
        <taxon>Astrocoeniina</taxon>
        <taxon>Pocilloporidae</taxon>
        <taxon>Pocillopora</taxon>
    </lineage>
</organism>
<evidence type="ECO:0000313" key="3">
    <source>
        <dbReference type="Proteomes" id="UP000275408"/>
    </source>
</evidence>
<gene>
    <name evidence="2" type="ORF">pdam_00019781</name>
</gene>
<accession>A0A3M6UG63</accession>
<dbReference type="EMBL" id="RCHS01001612">
    <property type="protein sequence ID" value="RMX52559.1"/>
    <property type="molecule type" value="Genomic_DNA"/>
</dbReference>
<evidence type="ECO:0000313" key="2">
    <source>
        <dbReference type="EMBL" id="RMX52559.1"/>
    </source>
</evidence>
<feature type="transmembrane region" description="Helical" evidence="1">
    <location>
        <begin position="153"/>
        <end position="178"/>
    </location>
</feature>
<keyword evidence="3" id="KW-1185">Reference proteome</keyword>